<feature type="compositionally biased region" description="Polar residues" evidence="1">
    <location>
        <begin position="40"/>
        <end position="58"/>
    </location>
</feature>
<dbReference type="CDD" id="cd11304">
    <property type="entry name" value="Cadherin_repeat"/>
    <property type="match status" value="1"/>
</dbReference>
<dbReference type="PROSITE" id="PS50268">
    <property type="entry name" value="CADHERIN_2"/>
    <property type="match status" value="1"/>
</dbReference>
<name>A0A7I7XWD0_9MYCO</name>
<reference evidence="2" key="2">
    <citation type="submission" date="2020-02" db="EMBL/GenBank/DDBJ databases">
        <authorList>
            <person name="Matsumoto Y."/>
            <person name="Motooka D."/>
            <person name="Nakamura S."/>
        </authorList>
    </citation>
    <scope>NUCLEOTIDE SEQUENCE</scope>
    <source>
        <strain evidence="2">JCM 13671</strain>
    </source>
</reference>
<keyword evidence="3" id="KW-1185">Reference proteome</keyword>
<dbReference type="NCBIfam" id="TIGR01965">
    <property type="entry name" value="VCBS_repeat"/>
    <property type="match status" value="1"/>
</dbReference>
<reference evidence="2" key="1">
    <citation type="journal article" date="2019" name="Emerg. Microbes Infect.">
        <title>Comprehensive subspecies identification of 175 nontuberculous mycobacteria species based on 7547 genomic profiles.</title>
        <authorList>
            <person name="Matsumoto Y."/>
            <person name="Kinjo T."/>
            <person name="Motooka D."/>
            <person name="Nabeya D."/>
            <person name="Jung N."/>
            <person name="Uechi K."/>
            <person name="Horii T."/>
            <person name="Iida T."/>
            <person name="Fujita J."/>
            <person name="Nakamura S."/>
        </authorList>
    </citation>
    <scope>NUCLEOTIDE SEQUENCE [LARGE SCALE GENOMIC DNA]</scope>
    <source>
        <strain evidence="2">JCM 13671</strain>
    </source>
</reference>
<dbReference type="InterPro" id="IPR002126">
    <property type="entry name" value="Cadherin-like_dom"/>
</dbReference>
<feature type="region of interest" description="Disordered" evidence="1">
    <location>
        <begin position="1"/>
        <end position="138"/>
    </location>
</feature>
<dbReference type="InterPro" id="IPR015919">
    <property type="entry name" value="Cadherin-like_sf"/>
</dbReference>
<sequence>MDTETSSDTVTGTRTSGSATADTRDASALDPRDVAAATAELQTDTTAESSPQTPSPTTEIVAEEPTLVPVDGETPKEPDGTDISTPPTDLVVAPGTKPDIETRPLAHTTSGSPSTTTTTPEASTPESPEPSTSEVAEDSPIAPEIEQAHQPVSPPPPPRVHRSNPIAGLIAIPVAAVVAVPAVISKVISAIMSPLLAPGTPAAPPFLWNVLTWAVREIQNTFFNRRPQVVAQTIDLSLDAGQVSGPISFGGFDPDGNPVTYTVSTPAHGVLTVDQQTGQFTYTLTDPGYTGTDQFTVTISDAGPHLHGLHGYVTNHSSSAVITLNITTSNHAPIAVPDSVTTDWNTPVTFSVTDNDSDPDGDPLTVISYTDPAHGTLFHHGDGTFTYTPNVDFYGEDEFTYTISDEYGLAAATKSTFTVIRGQIHLQAEDDEVTLEEDSTTTIEVLANDTEGDTGGVHIVAVTSPANGTVTLNADNTLTYQPAADYNGEDSFSYTVIDAAGNTSTATVSLTITPVNDAPVVISAPTVTMDEDGVASGIVTAVDADVDDTLTYSIGSPPQHGVVVIDGVTGAFTYIPNLDHNGVDSFGVSVTDSAGESTTVIVSVTIHPVDDPPPTSTTTVVLLEDGTATGDLVPIKVDADGEHVMLHSIDGHAVASTGLTTITTQHGVLTVSSDGHFTYTPNANSTETDALTYEVIDVAGNRSTSTITFHIQPVNDAPVAFDDVYTPASPPVLIGMHSVTFTGNVLNNDSDVDTPRSALTAVLVGQPTSSQVLGLDLDGIEHFELRDDGSFEITGLVLGSLIGLITPVTWTFTYQVSDGEAFSDVATATIRWV</sequence>
<dbReference type="EMBL" id="AP022612">
    <property type="protein sequence ID" value="BBZ33391.1"/>
    <property type="molecule type" value="Genomic_DNA"/>
</dbReference>
<evidence type="ECO:0000256" key="1">
    <source>
        <dbReference type="SAM" id="MobiDB-lite"/>
    </source>
</evidence>
<dbReference type="Gene3D" id="2.60.40.3440">
    <property type="match status" value="5"/>
</dbReference>
<evidence type="ECO:0000313" key="3">
    <source>
        <dbReference type="Proteomes" id="UP000466931"/>
    </source>
</evidence>
<dbReference type="GO" id="GO:0007156">
    <property type="term" value="P:homophilic cell adhesion via plasma membrane adhesion molecules"/>
    <property type="evidence" value="ECO:0007669"/>
    <property type="project" value="InterPro"/>
</dbReference>
<gene>
    <name evidence="2" type="ORF">MCNF_19960</name>
</gene>
<feature type="compositionally biased region" description="Low complexity" evidence="1">
    <location>
        <begin position="108"/>
        <end position="134"/>
    </location>
</feature>
<proteinExistence type="predicted"/>
<dbReference type="PANTHER" id="PTHR34720">
    <property type="entry name" value="MICROCYSTIN DEPENDENT PROTEIN"/>
    <property type="match status" value="1"/>
</dbReference>
<dbReference type="AlphaFoldDB" id="A0A7I7XWD0"/>
<organism evidence="2 3">
    <name type="scientific">Mycolicibacterium confluentis</name>
    <dbReference type="NCBI Taxonomy" id="28047"/>
    <lineage>
        <taxon>Bacteria</taxon>
        <taxon>Bacillati</taxon>
        <taxon>Actinomycetota</taxon>
        <taxon>Actinomycetes</taxon>
        <taxon>Mycobacteriales</taxon>
        <taxon>Mycobacteriaceae</taxon>
        <taxon>Mycolicibacterium</taxon>
    </lineage>
</organism>
<dbReference type="InterPro" id="IPR010221">
    <property type="entry name" value="VCBS_dom"/>
</dbReference>
<protein>
    <submittedName>
        <fullName evidence="2">Uncharacterized protein</fullName>
    </submittedName>
</protein>
<feature type="compositionally biased region" description="Polar residues" evidence="1">
    <location>
        <begin position="1"/>
        <end position="21"/>
    </location>
</feature>
<dbReference type="Proteomes" id="UP000466931">
    <property type="component" value="Chromosome"/>
</dbReference>
<dbReference type="NCBIfam" id="NF012211">
    <property type="entry name" value="tand_rpt_95"/>
    <property type="match status" value="4"/>
</dbReference>
<dbReference type="GO" id="GO:0005509">
    <property type="term" value="F:calcium ion binding"/>
    <property type="evidence" value="ECO:0007669"/>
    <property type="project" value="InterPro"/>
</dbReference>
<accession>A0A7I7XWD0</accession>
<dbReference type="Pfam" id="PF17963">
    <property type="entry name" value="Big_9"/>
    <property type="match status" value="6"/>
</dbReference>
<dbReference type="PANTHER" id="PTHR34720:SF9">
    <property type="entry name" value="BLR4714 PROTEIN"/>
    <property type="match status" value="1"/>
</dbReference>
<dbReference type="SUPFAM" id="SSF49313">
    <property type="entry name" value="Cadherin-like"/>
    <property type="match status" value="1"/>
</dbReference>
<feature type="compositionally biased region" description="Basic and acidic residues" evidence="1">
    <location>
        <begin position="22"/>
        <end position="33"/>
    </location>
</feature>
<evidence type="ECO:0000313" key="2">
    <source>
        <dbReference type="EMBL" id="BBZ33391.1"/>
    </source>
</evidence>
<dbReference type="SMART" id="SM00112">
    <property type="entry name" value="CA"/>
    <property type="match status" value="1"/>
</dbReference>
<dbReference type="GO" id="GO:0016020">
    <property type="term" value="C:membrane"/>
    <property type="evidence" value="ECO:0007669"/>
    <property type="project" value="InterPro"/>
</dbReference>